<dbReference type="AlphaFoldDB" id="A0A8H6X5X6"/>
<evidence type="ECO:0000259" key="6">
    <source>
        <dbReference type="Pfam" id="PF01764"/>
    </source>
</evidence>
<feature type="chain" id="PRO_5034293096" evidence="5">
    <location>
        <begin position="21"/>
        <end position="306"/>
    </location>
</feature>
<evidence type="ECO:0000256" key="5">
    <source>
        <dbReference type="SAM" id="SignalP"/>
    </source>
</evidence>
<feature type="domain" description="Fungal lipase-type" evidence="6">
    <location>
        <begin position="83"/>
        <end position="210"/>
    </location>
</feature>
<dbReference type="PANTHER" id="PTHR45856:SF11">
    <property type="entry name" value="FUNGAL LIPASE-LIKE DOMAIN-CONTAINING PROTEIN"/>
    <property type="match status" value="1"/>
</dbReference>
<protein>
    <submittedName>
        <fullName evidence="7">Alpha/beta-hydrolase</fullName>
    </submittedName>
</protein>
<keyword evidence="5" id="KW-0732">Signal</keyword>
<evidence type="ECO:0000256" key="2">
    <source>
        <dbReference type="ARBA" id="ARBA00043996"/>
    </source>
</evidence>
<dbReference type="EMBL" id="JACAZI010000025">
    <property type="protein sequence ID" value="KAF7335115.1"/>
    <property type="molecule type" value="Genomic_DNA"/>
</dbReference>
<dbReference type="OrthoDB" id="438440at2759"/>
<organism evidence="7 8">
    <name type="scientific">Mycena venus</name>
    <dbReference type="NCBI Taxonomy" id="2733690"/>
    <lineage>
        <taxon>Eukaryota</taxon>
        <taxon>Fungi</taxon>
        <taxon>Dikarya</taxon>
        <taxon>Basidiomycota</taxon>
        <taxon>Agaricomycotina</taxon>
        <taxon>Agaricomycetes</taxon>
        <taxon>Agaricomycetidae</taxon>
        <taxon>Agaricales</taxon>
        <taxon>Marasmiineae</taxon>
        <taxon>Mycenaceae</taxon>
        <taxon>Mycena</taxon>
    </lineage>
</organism>
<reference evidence="7" key="1">
    <citation type="submission" date="2020-05" db="EMBL/GenBank/DDBJ databases">
        <title>Mycena genomes resolve the evolution of fungal bioluminescence.</title>
        <authorList>
            <person name="Tsai I.J."/>
        </authorList>
    </citation>
    <scope>NUCLEOTIDE SEQUENCE</scope>
    <source>
        <strain evidence="7">CCC161011</strain>
    </source>
</reference>
<dbReference type="GO" id="GO:0006629">
    <property type="term" value="P:lipid metabolic process"/>
    <property type="evidence" value="ECO:0007669"/>
    <property type="project" value="InterPro"/>
</dbReference>
<dbReference type="GO" id="GO:0016787">
    <property type="term" value="F:hydrolase activity"/>
    <property type="evidence" value="ECO:0007669"/>
    <property type="project" value="UniProtKB-KW"/>
</dbReference>
<comment type="similarity">
    <text evidence="2">Belongs to the AB hydrolase superfamily. Lipase family. Class 3 subfamily.</text>
</comment>
<comment type="catalytic activity">
    <reaction evidence="4">
        <text>a monoacylglycerol + H2O = glycerol + a fatty acid + H(+)</text>
        <dbReference type="Rhea" id="RHEA:15245"/>
        <dbReference type="ChEBI" id="CHEBI:15377"/>
        <dbReference type="ChEBI" id="CHEBI:15378"/>
        <dbReference type="ChEBI" id="CHEBI:17408"/>
        <dbReference type="ChEBI" id="CHEBI:17754"/>
        <dbReference type="ChEBI" id="CHEBI:28868"/>
    </reaction>
</comment>
<sequence>MQSALTLTCLVFGLLSTSFASPVLTSHAISSSLYDDLVLYTKYSSAVYQWNCPSPLGNTLVRSFSVGDTQGFIARDDDRKEIVVSFRGTSSLGNALTDVNIALVPFTSPGIAKSFNVHSGFLAAYNDVADIVLTTVEAQVAKFPKYSVVVTGHSLGGALAALGAVSVKTALPSAALKLYTFGQPRTGDAQWAAFAESTIGVNNIFRAVHTFGKQFHEMMIYIGLLDVFPTDGVPTMTPRILGYKHHSTEYWQFEDPVLFTSGPTTVKKCAGKEDPSCSDSILSTGINAAHLFYFGQAMALNPSLCV</sequence>
<evidence type="ECO:0000256" key="4">
    <source>
        <dbReference type="ARBA" id="ARBA00048461"/>
    </source>
</evidence>
<evidence type="ECO:0000313" key="8">
    <source>
        <dbReference type="Proteomes" id="UP000620124"/>
    </source>
</evidence>
<feature type="signal peptide" evidence="5">
    <location>
        <begin position="1"/>
        <end position="20"/>
    </location>
</feature>
<dbReference type="Pfam" id="PF01764">
    <property type="entry name" value="Lipase_3"/>
    <property type="match status" value="1"/>
</dbReference>
<name>A0A8H6X5X6_9AGAR</name>
<dbReference type="Gene3D" id="3.40.50.1820">
    <property type="entry name" value="alpha/beta hydrolase"/>
    <property type="match status" value="1"/>
</dbReference>
<keyword evidence="8" id="KW-1185">Reference proteome</keyword>
<dbReference type="InterPro" id="IPR051218">
    <property type="entry name" value="Sec_MonoDiacylglyc_Lipase"/>
</dbReference>
<evidence type="ECO:0000256" key="3">
    <source>
        <dbReference type="ARBA" id="ARBA00047591"/>
    </source>
</evidence>
<dbReference type="InterPro" id="IPR002921">
    <property type="entry name" value="Fungal_lipase-type"/>
</dbReference>
<comment type="caution">
    <text evidence="7">The sequence shown here is derived from an EMBL/GenBank/DDBJ whole genome shotgun (WGS) entry which is preliminary data.</text>
</comment>
<dbReference type="Proteomes" id="UP000620124">
    <property type="component" value="Unassembled WGS sequence"/>
</dbReference>
<dbReference type="SUPFAM" id="SSF53474">
    <property type="entry name" value="alpha/beta-Hydrolases"/>
    <property type="match status" value="1"/>
</dbReference>
<keyword evidence="1" id="KW-1015">Disulfide bond</keyword>
<dbReference type="PANTHER" id="PTHR45856">
    <property type="entry name" value="ALPHA/BETA-HYDROLASES SUPERFAMILY PROTEIN"/>
    <property type="match status" value="1"/>
</dbReference>
<comment type="catalytic activity">
    <reaction evidence="3">
        <text>a diacylglycerol + H2O = a monoacylglycerol + a fatty acid + H(+)</text>
        <dbReference type="Rhea" id="RHEA:32731"/>
        <dbReference type="ChEBI" id="CHEBI:15377"/>
        <dbReference type="ChEBI" id="CHEBI:15378"/>
        <dbReference type="ChEBI" id="CHEBI:17408"/>
        <dbReference type="ChEBI" id="CHEBI:18035"/>
        <dbReference type="ChEBI" id="CHEBI:28868"/>
    </reaction>
</comment>
<evidence type="ECO:0000256" key="1">
    <source>
        <dbReference type="ARBA" id="ARBA00023157"/>
    </source>
</evidence>
<gene>
    <name evidence="7" type="ORF">MVEN_02262200</name>
</gene>
<proteinExistence type="inferred from homology"/>
<keyword evidence="7" id="KW-0378">Hydrolase</keyword>
<dbReference type="InterPro" id="IPR029058">
    <property type="entry name" value="AB_hydrolase_fold"/>
</dbReference>
<evidence type="ECO:0000313" key="7">
    <source>
        <dbReference type="EMBL" id="KAF7335115.1"/>
    </source>
</evidence>
<dbReference type="CDD" id="cd00519">
    <property type="entry name" value="Lipase_3"/>
    <property type="match status" value="1"/>
</dbReference>
<accession>A0A8H6X5X6</accession>